<accession>A0A558R1D2</accession>
<evidence type="ECO:0000313" key="3">
    <source>
        <dbReference type="Proteomes" id="UP000318681"/>
    </source>
</evidence>
<sequence>MTMRAMALMALLIGGAQAEAGVRASYRIAEEKTPLIVEIADNGDASFAQPGGEVRVVVMGGHAFIVGEFDDGLQTVSLMDLSRALQKTGTPRLELDEPIPAISPALDNLVARPVGTRSVAGVSGTVYRMTAGKGVTIEGGDELVATGAPELRSIGKAAEVILAEGGGVLTLFEEAGPFVARAVRLLSRLVTLGTPLEWKGIYELRGLETVRIPPETIALPGPPVSPEALVARIRALTPGT</sequence>
<reference evidence="2 3" key="1">
    <citation type="submission" date="2019-07" db="EMBL/GenBank/DDBJ databases">
        <title>Sphingomonas solaris sp. nov., isolated from a solar panel from Boston, Massachusetts.</title>
        <authorList>
            <person name="Tanner K."/>
            <person name="Pascual J."/>
            <person name="Mancuso C."/>
            <person name="Pereto J."/>
            <person name="Khalil A."/>
            <person name="Vilanova C."/>
        </authorList>
    </citation>
    <scope>NUCLEOTIDE SEQUENCE [LARGE SCALE GENOMIC DNA]</scope>
    <source>
        <strain evidence="2 3">R4DWN</strain>
    </source>
</reference>
<keyword evidence="3" id="KW-1185">Reference proteome</keyword>
<protein>
    <submittedName>
        <fullName evidence="2">Uncharacterized protein</fullName>
    </submittedName>
</protein>
<feature type="chain" id="PRO_5022056977" evidence="1">
    <location>
        <begin position="21"/>
        <end position="240"/>
    </location>
</feature>
<evidence type="ECO:0000256" key="1">
    <source>
        <dbReference type="SAM" id="SignalP"/>
    </source>
</evidence>
<evidence type="ECO:0000313" key="2">
    <source>
        <dbReference type="EMBL" id="TVV73187.1"/>
    </source>
</evidence>
<gene>
    <name evidence="2" type="ORF">FOY91_12925</name>
</gene>
<dbReference type="RefSeq" id="WP_162527226.1">
    <property type="nucleotide sequence ID" value="NZ_VNIM01000051.1"/>
</dbReference>
<dbReference type="AlphaFoldDB" id="A0A558R1D2"/>
<feature type="signal peptide" evidence="1">
    <location>
        <begin position="1"/>
        <end position="20"/>
    </location>
</feature>
<proteinExistence type="predicted"/>
<comment type="caution">
    <text evidence="2">The sequence shown here is derived from an EMBL/GenBank/DDBJ whole genome shotgun (WGS) entry which is preliminary data.</text>
</comment>
<dbReference type="Proteomes" id="UP000318681">
    <property type="component" value="Unassembled WGS sequence"/>
</dbReference>
<keyword evidence="1" id="KW-0732">Signal</keyword>
<name>A0A558R1D2_9SPHN</name>
<organism evidence="2 3">
    <name type="scientific">Alterirhizorhabdus solaris</name>
    <dbReference type="NCBI Taxonomy" id="2529389"/>
    <lineage>
        <taxon>Bacteria</taxon>
        <taxon>Pseudomonadati</taxon>
        <taxon>Pseudomonadota</taxon>
        <taxon>Alphaproteobacteria</taxon>
        <taxon>Sphingomonadales</taxon>
        <taxon>Rhizorhabdaceae</taxon>
        <taxon>Alterirhizorhabdus</taxon>
    </lineage>
</organism>
<dbReference type="EMBL" id="VNIM01000051">
    <property type="protein sequence ID" value="TVV73187.1"/>
    <property type="molecule type" value="Genomic_DNA"/>
</dbReference>